<sequence length="338" mass="36980">MASIGKGQCMLALLLILSILTSQVMCRELHETSLSMRHEQWMAKYGKVYKDAAEKEKRFQIFKDNVAFIESFNAAGNKPYKLAINQFADQTNDEFKASRNGYFRELRTTTQTPFKYESETALPATMDWRKKGAVTPIKDQGQCSCWAFSTIAATEGIHQITTGQLVSLSEQELVDCDTKGVDQGCEGGYMEDGFEFIIKNGGITGEATYPYKATDGTCNTKEEVPVAAKIKGYEKVPANSEAALLKAVANQPVSVSIDASGDGFMFYSSGIYTGECGTELDHGVTAVGYGTANGTDYWLVKNSWGTQWGEQGYIRMQRGIAAKHGICGIAMDASYPTA</sequence>
<reference evidence="1 2" key="1">
    <citation type="journal article" date="2022" name="DNA Res.">
        <title>Chromosomal-level genome assembly of the orchid tree Bauhinia variegata (Leguminosae; Cercidoideae) supports the allotetraploid origin hypothesis of Bauhinia.</title>
        <authorList>
            <person name="Zhong Y."/>
            <person name="Chen Y."/>
            <person name="Zheng D."/>
            <person name="Pang J."/>
            <person name="Liu Y."/>
            <person name="Luo S."/>
            <person name="Meng S."/>
            <person name="Qian L."/>
            <person name="Wei D."/>
            <person name="Dai S."/>
            <person name="Zhou R."/>
        </authorList>
    </citation>
    <scope>NUCLEOTIDE SEQUENCE [LARGE SCALE GENOMIC DNA]</scope>
    <source>
        <strain evidence="1">BV-YZ2020</strain>
    </source>
</reference>
<proteinExistence type="predicted"/>
<protein>
    <submittedName>
        <fullName evidence="1">Uncharacterized protein</fullName>
    </submittedName>
</protein>
<gene>
    <name evidence="1" type="ORF">L6164_022455</name>
</gene>
<keyword evidence="2" id="KW-1185">Reference proteome</keyword>
<accession>A0ACB9MFQ2</accession>
<dbReference type="Proteomes" id="UP000828941">
    <property type="component" value="Chromosome 9"/>
</dbReference>
<organism evidence="1 2">
    <name type="scientific">Bauhinia variegata</name>
    <name type="common">Purple orchid tree</name>
    <name type="synonym">Phanera variegata</name>
    <dbReference type="NCBI Taxonomy" id="167791"/>
    <lineage>
        <taxon>Eukaryota</taxon>
        <taxon>Viridiplantae</taxon>
        <taxon>Streptophyta</taxon>
        <taxon>Embryophyta</taxon>
        <taxon>Tracheophyta</taxon>
        <taxon>Spermatophyta</taxon>
        <taxon>Magnoliopsida</taxon>
        <taxon>eudicotyledons</taxon>
        <taxon>Gunneridae</taxon>
        <taxon>Pentapetalae</taxon>
        <taxon>rosids</taxon>
        <taxon>fabids</taxon>
        <taxon>Fabales</taxon>
        <taxon>Fabaceae</taxon>
        <taxon>Cercidoideae</taxon>
        <taxon>Cercideae</taxon>
        <taxon>Bauhiniinae</taxon>
        <taxon>Bauhinia</taxon>
    </lineage>
</organism>
<dbReference type="EMBL" id="CM039434">
    <property type="protein sequence ID" value="KAI4322793.1"/>
    <property type="molecule type" value="Genomic_DNA"/>
</dbReference>
<name>A0ACB9MFQ2_BAUVA</name>
<evidence type="ECO:0000313" key="1">
    <source>
        <dbReference type="EMBL" id="KAI4322793.1"/>
    </source>
</evidence>
<comment type="caution">
    <text evidence="1">The sequence shown here is derived from an EMBL/GenBank/DDBJ whole genome shotgun (WGS) entry which is preliminary data.</text>
</comment>
<evidence type="ECO:0000313" key="2">
    <source>
        <dbReference type="Proteomes" id="UP000828941"/>
    </source>
</evidence>